<comment type="function">
    <text evidence="9 12">Involved in protein N-glycosylation. Essential for the second step of the dolichol-linked oligosaccharide pathway.</text>
</comment>
<dbReference type="EC" id="2.4.1.141" evidence="4 12"/>
<evidence type="ECO:0000259" key="13">
    <source>
        <dbReference type="Pfam" id="PF04101"/>
    </source>
</evidence>
<keyword evidence="7 12" id="KW-0808">Transferase</keyword>
<gene>
    <name evidence="12" type="primary">ALG13</name>
    <name evidence="14" type="ORF">DRE_06982</name>
</gene>
<dbReference type="PANTHER" id="PTHR12867:SF6">
    <property type="entry name" value="N-ACETYLGLUCOSAMINYLDIPHOSPHODOLICHOL N-ACETYLGLUCOSAMINYLTRANSFERASE"/>
    <property type="match status" value="1"/>
</dbReference>
<comment type="subunit">
    <text evidence="3 12">Heterodimer with ALG14 to form a functional enzyme.</text>
</comment>
<dbReference type="HOGENOM" id="CLU_085408_2_2_1"/>
<reference evidence="14 15" key="1">
    <citation type="submission" date="2013-05" db="EMBL/GenBank/DDBJ databases">
        <title>Drechslerella stenobrocha genome reveals carnivorous origination and mechanical trapping mechanism of predatory fungi.</title>
        <authorList>
            <person name="Liu X."/>
            <person name="Zhang W."/>
            <person name="Liu K."/>
        </authorList>
    </citation>
    <scope>NUCLEOTIDE SEQUENCE [LARGE SCALE GENOMIC DNA]</scope>
    <source>
        <strain evidence="14 15">248</strain>
    </source>
</reference>
<proteinExistence type="inferred from homology"/>
<keyword evidence="6 12" id="KW-0328">Glycosyltransferase</keyword>
<evidence type="ECO:0000256" key="9">
    <source>
        <dbReference type="ARBA" id="ARBA00024804"/>
    </source>
</evidence>
<comment type="subcellular location">
    <subcellularLocation>
        <location evidence="1 12">Endoplasmic reticulum</location>
    </subcellularLocation>
</comment>
<dbReference type="Proteomes" id="UP000024837">
    <property type="component" value="Unassembled WGS sequence"/>
</dbReference>
<dbReference type="SUPFAM" id="SSF53756">
    <property type="entry name" value="UDP-Glycosyltransferase/glycogen phosphorylase"/>
    <property type="match status" value="1"/>
</dbReference>
<feature type="domain" description="Glycosyl transferase family 28 C-terminal" evidence="13">
    <location>
        <begin position="14"/>
        <end position="162"/>
    </location>
</feature>
<evidence type="ECO:0000256" key="5">
    <source>
        <dbReference type="ARBA" id="ARBA00017468"/>
    </source>
</evidence>
<protein>
    <recommendedName>
        <fullName evidence="5 12">UDP-N-acetylglucosamine transferase subunit ALG13</fullName>
        <ecNumber evidence="4 12">2.4.1.141</ecNumber>
    </recommendedName>
    <alternativeName>
        <fullName evidence="10 12">Asparagine-linked glycosylation protein 13</fullName>
    </alternativeName>
</protein>
<accession>W7HVS3</accession>
<evidence type="ECO:0000256" key="11">
    <source>
        <dbReference type="ARBA" id="ARBA00048184"/>
    </source>
</evidence>
<comment type="similarity">
    <text evidence="2 12">Belongs to the glycosyltransferase 28 family.</text>
</comment>
<dbReference type="OrthoDB" id="20273at2759"/>
<comment type="catalytic activity">
    <reaction evidence="11">
        <text>an N-acetyl-alpha-D-glucosaminyl-diphospho-di-trans,poly-cis-dolichol + UDP-N-acetyl-alpha-D-glucosamine = an N,N'-diacetylchitobiosyl-diphospho-di-trans,poly-cis-dolichol + UDP + H(+)</text>
        <dbReference type="Rhea" id="RHEA:23380"/>
        <dbReference type="Rhea" id="RHEA-COMP:19507"/>
        <dbReference type="Rhea" id="RHEA-COMP:19510"/>
        <dbReference type="ChEBI" id="CHEBI:15378"/>
        <dbReference type="ChEBI" id="CHEBI:57269"/>
        <dbReference type="ChEBI" id="CHEBI:57705"/>
        <dbReference type="ChEBI" id="CHEBI:58223"/>
        <dbReference type="ChEBI" id="CHEBI:58427"/>
        <dbReference type="EC" id="2.4.1.141"/>
    </reaction>
</comment>
<dbReference type="InterPro" id="IPR039042">
    <property type="entry name" value="Alg13-like"/>
</dbReference>
<evidence type="ECO:0000256" key="6">
    <source>
        <dbReference type="ARBA" id="ARBA00022676"/>
    </source>
</evidence>
<name>W7HVS3_9PEZI</name>
<dbReference type="PANTHER" id="PTHR12867">
    <property type="entry name" value="GLYCOSYL TRANSFERASE-RELATED"/>
    <property type="match status" value="1"/>
</dbReference>
<dbReference type="EMBL" id="KI966445">
    <property type="protein sequence ID" value="EWC44157.1"/>
    <property type="molecule type" value="Genomic_DNA"/>
</dbReference>
<keyword evidence="15" id="KW-1185">Reference proteome</keyword>
<evidence type="ECO:0000313" key="15">
    <source>
        <dbReference type="Proteomes" id="UP000024837"/>
    </source>
</evidence>
<dbReference type="Pfam" id="PF04101">
    <property type="entry name" value="Glyco_tran_28_C"/>
    <property type="match status" value="1"/>
</dbReference>
<evidence type="ECO:0000256" key="3">
    <source>
        <dbReference type="ARBA" id="ARBA00011198"/>
    </source>
</evidence>
<evidence type="ECO:0000256" key="1">
    <source>
        <dbReference type="ARBA" id="ARBA00004240"/>
    </source>
</evidence>
<evidence type="ECO:0000256" key="10">
    <source>
        <dbReference type="ARBA" id="ARBA00032061"/>
    </source>
</evidence>
<dbReference type="GO" id="GO:0006488">
    <property type="term" value="P:dolichol-linked oligosaccharide biosynthetic process"/>
    <property type="evidence" value="ECO:0007669"/>
    <property type="project" value="InterPro"/>
</dbReference>
<dbReference type="InterPro" id="IPR007235">
    <property type="entry name" value="Glyco_trans_28_C"/>
</dbReference>
<evidence type="ECO:0000256" key="7">
    <source>
        <dbReference type="ARBA" id="ARBA00022679"/>
    </source>
</evidence>
<evidence type="ECO:0000313" key="14">
    <source>
        <dbReference type="EMBL" id="EWC44157.1"/>
    </source>
</evidence>
<dbReference type="GO" id="GO:0005783">
    <property type="term" value="C:endoplasmic reticulum"/>
    <property type="evidence" value="ECO:0007669"/>
    <property type="project" value="UniProtKB-SubCell"/>
</dbReference>
<evidence type="ECO:0000256" key="8">
    <source>
        <dbReference type="ARBA" id="ARBA00022824"/>
    </source>
</evidence>
<dbReference type="GO" id="GO:0004577">
    <property type="term" value="F:N-acetylglucosaminyldiphosphodolichol N-acetylglucosaminyltransferase activity"/>
    <property type="evidence" value="ECO:0007669"/>
    <property type="project" value="UniProtKB-EC"/>
</dbReference>
<evidence type="ECO:0000256" key="4">
    <source>
        <dbReference type="ARBA" id="ARBA00012614"/>
    </source>
</evidence>
<organism evidence="14 15">
    <name type="scientific">Drechslerella stenobrocha 248</name>
    <dbReference type="NCBI Taxonomy" id="1043628"/>
    <lineage>
        <taxon>Eukaryota</taxon>
        <taxon>Fungi</taxon>
        <taxon>Dikarya</taxon>
        <taxon>Ascomycota</taxon>
        <taxon>Pezizomycotina</taxon>
        <taxon>Orbiliomycetes</taxon>
        <taxon>Orbiliales</taxon>
        <taxon>Orbiliaceae</taxon>
        <taxon>Drechslerella</taxon>
    </lineage>
</organism>
<dbReference type="Gene3D" id="3.40.50.2000">
    <property type="entry name" value="Glycogen Phosphorylase B"/>
    <property type="match status" value="1"/>
</dbReference>
<dbReference type="AlphaFoldDB" id="W7HVS3"/>
<sequence length="191" mass="21143">MASGTPERASDRKVLVTVGTTAFDGLIEAVVRPSVVDLLRSQGYTSIRVQYGTDIDLYKSLCNADLETALAKSDMSISGFAYADGQTITNEIKSAELVISHAGSGTILECLRYQKRIIVVPNQSLMENHQVELANEMAKLEYVINSSLADLTSAIELSTNFQYKHFPRTGRKVFTEIVEEELVKADKDRIY</sequence>
<evidence type="ECO:0000256" key="12">
    <source>
        <dbReference type="RuleBase" id="RU362128"/>
    </source>
</evidence>
<keyword evidence="8 12" id="KW-0256">Endoplasmic reticulum</keyword>
<evidence type="ECO:0000256" key="2">
    <source>
        <dbReference type="ARBA" id="ARBA00006962"/>
    </source>
</evidence>